<keyword evidence="10" id="KW-0949">S-adenosyl-L-methionine</keyword>
<dbReference type="GO" id="GO:0051539">
    <property type="term" value="F:4 iron, 4 sulfur cluster binding"/>
    <property type="evidence" value="ECO:0007669"/>
    <property type="project" value="UniProtKB-KW"/>
</dbReference>
<dbReference type="Gene3D" id="3.20.20.70">
    <property type="entry name" value="Aldolase class I"/>
    <property type="match status" value="1"/>
</dbReference>
<dbReference type="PROSITE" id="PS01305">
    <property type="entry name" value="MOAA_NIFB_PQQE"/>
    <property type="match status" value="1"/>
</dbReference>
<keyword evidence="11" id="KW-0479">Metal-binding</keyword>
<comment type="catalytic activity">
    <reaction evidence="18">
        <text>GTP + AH2 + S-adenosyl-L-methionine = (8S)-3',8-cyclo-7,8-dihydroguanosine 5'-triphosphate + 5'-deoxyadenosine + L-methionine + A + H(+)</text>
        <dbReference type="Rhea" id="RHEA:49576"/>
        <dbReference type="ChEBI" id="CHEBI:13193"/>
        <dbReference type="ChEBI" id="CHEBI:15378"/>
        <dbReference type="ChEBI" id="CHEBI:17319"/>
        <dbReference type="ChEBI" id="CHEBI:17499"/>
        <dbReference type="ChEBI" id="CHEBI:37565"/>
        <dbReference type="ChEBI" id="CHEBI:57844"/>
        <dbReference type="ChEBI" id="CHEBI:59789"/>
        <dbReference type="ChEBI" id="CHEBI:131766"/>
        <dbReference type="EC" id="4.1.99.22"/>
    </reaction>
</comment>
<dbReference type="PANTHER" id="PTHR22960:SF0">
    <property type="entry name" value="MOLYBDENUM COFACTOR BIOSYNTHESIS PROTEIN 1"/>
    <property type="match status" value="1"/>
</dbReference>
<sequence length="818" mass="91848">MELNQGHYVTTSLKTKMLKLLTAIDILRELQSSGRGRFVLEHGAPFSAFLMDSFGRQHNYLRISLTEKCNLRCQYCMPEEGVQLTPKSELLTAQEIITLARLFVKEGVEKIRLTGGEPLIRPDVVDIVGQLDKLEGLKTIAVTTNGINLTRLLPRLKEAGLNAINISLDTLVPAKFEFIVRRKGFHKVMEGIHKATELGYRPVKVNCVVMRGFNEDEVLDFVDFTKDLPLDVRFIEYMPFDGNKWNFKKMVSYKEMLDTIKQRWPELEKLPCETSSTAKSYKVPHFQGQISFITSMSEHFCGSCNRLRITADGNLKVCLFGNSEVSLRDHLRSGASEEELIQIIGAAVGRKKKQHAGMFNISRMKNRPMVLIGSHPEKQWHIATGILQTQLRGYCVFQKDPSSTFDTKCLDASVGQVPVDCQPKEVCSGSGFHTRDSGSCTKVPHASDNLTHTDEEGRATMVDVGGKPDSRRSAVAGAVVLLGEKAFRMVRQNQVKKGDVLAVAQIAGIQGAKLTSQLIPLCHNIPLYHVEVSLSLDEARHAVVIRSSCHTWGRTGVEMEALTAASLAALTVYDMCKAVTHDIVIQELKLLSKTVNSCVPYVVLKEERLRDREISARLQPSAKNKNLLRGLEETPVTGAKAVNFKTEKITKFHVLQRKINPRPYILSHTPHVALTDKHRRYSISYSEGNAKGRVHPPHKYINVSAETYHKFGESGIELFCWWDWDGKLKELEGIIVLEVDFREVATSKATKKPQRMTIPLPGGHDHDARPRLRETLCGNIRQPVWKPESQCELQVYKHIVGGRSSRTKRSNKKTASKT</sequence>
<reference evidence="23" key="3">
    <citation type="submission" date="2022-01" db="EMBL/GenBank/DDBJ databases">
        <authorList>
            <person name="Rubenstein D.R."/>
        </authorList>
    </citation>
    <scope>NUCLEOTIDE SEQUENCE</scope>
    <source>
        <strain evidence="23">SS15</strain>
        <tissue evidence="23">Liver</tissue>
    </source>
</reference>
<keyword evidence="17" id="KW-0456">Lyase</keyword>
<dbReference type="GO" id="GO:0061799">
    <property type="term" value="F:cyclic pyranopterin monophosphate synthase activity"/>
    <property type="evidence" value="ECO:0007669"/>
    <property type="project" value="UniProtKB-EC"/>
</dbReference>
<keyword evidence="14" id="KW-0411">Iron-sulfur</keyword>
<evidence type="ECO:0000256" key="19">
    <source>
        <dbReference type="ARBA" id="ARBA00054222"/>
    </source>
</evidence>
<dbReference type="SFLD" id="SFLDS00029">
    <property type="entry name" value="Radical_SAM"/>
    <property type="match status" value="1"/>
</dbReference>
<dbReference type="UniPathway" id="UPA00344"/>
<keyword evidence="9" id="KW-0004">4Fe-4S</keyword>
<evidence type="ECO:0000256" key="10">
    <source>
        <dbReference type="ARBA" id="ARBA00022691"/>
    </source>
</evidence>
<evidence type="ECO:0000256" key="17">
    <source>
        <dbReference type="ARBA" id="ARBA00023239"/>
    </source>
</evidence>
<evidence type="ECO:0000256" key="6">
    <source>
        <dbReference type="ARBA" id="ARBA00012167"/>
    </source>
</evidence>
<dbReference type="InterPro" id="IPR050105">
    <property type="entry name" value="MoCo_biosynth_MoaA/MoaC"/>
</dbReference>
<dbReference type="SFLD" id="SFLDG01383">
    <property type="entry name" value="cyclic_pyranopterin_phosphate"/>
    <property type="match status" value="1"/>
</dbReference>
<evidence type="ECO:0000256" key="15">
    <source>
        <dbReference type="ARBA" id="ARBA00023134"/>
    </source>
</evidence>
<keyword evidence="24" id="KW-1185">Reference proteome</keyword>
<dbReference type="OrthoDB" id="429626at2759"/>
<dbReference type="SUPFAM" id="SSF55040">
    <property type="entry name" value="Molybdenum cofactor biosynthesis protein C, MoaC"/>
    <property type="match status" value="1"/>
</dbReference>
<evidence type="ECO:0000256" key="5">
    <source>
        <dbReference type="ARBA" id="ARBA00009862"/>
    </source>
</evidence>
<dbReference type="Gene3D" id="3.30.70.640">
    <property type="entry name" value="Molybdopterin cofactor biosynthesis C (MoaC) domain"/>
    <property type="match status" value="1"/>
</dbReference>
<evidence type="ECO:0000256" key="4">
    <source>
        <dbReference type="ARBA" id="ARBA00008484"/>
    </source>
</evidence>
<dbReference type="GO" id="GO:0046872">
    <property type="term" value="F:metal ion binding"/>
    <property type="evidence" value="ECO:0007669"/>
    <property type="project" value="UniProtKB-KW"/>
</dbReference>
<evidence type="ECO:0000256" key="8">
    <source>
        <dbReference type="ARBA" id="ARBA00015273"/>
    </source>
</evidence>
<dbReference type="NCBIfam" id="TIGR02666">
    <property type="entry name" value="moaA"/>
    <property type="match status" value="1"/>
</dbReference>
<keyword evidence="13" id="KW-0408">Iron</keyword>
<dbReference type="EMBL" id="JADDUC020000003">
    <property type="protein sequence ID" value="KAI1240643.1"/>
    <property type="molecule type" value="Genomic_DNA"/>
</dbReference>
<dbReference type="InterPro" id="IPR007197">
    <property type="entry name" value="rSAM"/>
</dbReference>
<dbReference type="InterPro" id="IPR013785">
    <property type="entry name" value="Aldolase_TIM"/>
</dbReference>
<dbReference type="GO" id="GO:0005525">
    <property type="term" value="F:GTP binding"/>
    <property type="evidence" value="ECO:0007669"/>
    <property type="project" value="UniProtKB-KW"/>
</dbReference>
<dbReference type="EMBL" id="JADDUC010000025">
    <property type="protein sequence ID" value="KAG0124014.1"/>
    <property type="molecule type" value="Genomic_DNA"/>
</dbReference>
<dbReference type="PANTHER" id="PTHR22960">
    <property type="entry name" value="MOLYBDOPTERIN COFACTOR SYNTHESIS PROTEIN A"/>
    <property type="match status" value="1"/>
</dbReference>
<dbReference type="HAMAP" id="MF_01225_B">
    <property type="entry name" value="MoaA_B"/>
    <property type="match status" value="1"/>
</dbReference>
<dbReference type="InterPro" id="IPR036522">
    <property type="entry name" value="MoaC_sf"/>
</dbReference>
<evidence type="ECO:0000313" key="22">
    <source>
        <dbReference type="EMBL" id="KAG0124014.1"/>
    </source>
</evidence>
<evidence type="ECO:0000259" key="21">
    <source>
        <dbReference type="PROSITE" id="PS51918"/>
    </source>
</evidence>
<dbReference type="NCBIfam" id="NF006870">
    <property type="entry name" value="PRK09364.1"/>
    <property type="match status" value="1"/>
</dbReference>
<dbReference type="GO" id="GO:0006777">
    <property type="term" value="P:Mo-molybdopterin cofactor biosynthetic process"/>
    <property type="evidence" value="ECO:0007669"/>
    <property type="project" value="UniProtKB-KW"/>
</dbReference>
<dbReference type="CDD" id="cd21117">
    <property type="entry name" value="Twitch_MoaA"/>
    <property type="match status" value="1"/>
</dbReference>
<gene>
    <name evidence="23" type="ORF">IHE44_0009077</name>
    <name evidence="22" type="ORF">IHE44_006761</name>
</gene>
<dbReference type="AlphaFoldDB" id="A0A835NX72"/>
<name>A0A835NX72_9PASS</name>
<dbReference type="PROSITE" id="PS51918">
    <property type="entry name" value="RADICAL_SAM"/>
    <property type="match status" value="1"/>
</dbReference>
<organism evidence="22">
    <name type="scientific">Lamprotornis superbus</name>
    <dbReference type="NCBI Taxonomy" id="245042"/>
    <lineage>
        <taxon>Eukaryota</taxon>
        <taxon>Metazoa</taxon>
        <taxon>Chordata</taxon>
        <taxon>Craniata</taxon>
        <taxon>Vertebrata</taxon>
        <taxon>Euteleostomi</taxon>
        <taxon>Archelosauria</taxon>
        <taxon>Archosauria</taxon>
        <taxon>Dinosauria</taxon>
        <taxon>Saurischia</taxon>
        <taxon>Theropoda</taxon>
        <taxon>Coelurosauria</taxon>
        <taxon>Aves</taxon>
        <taxon>Neognathae</taxon>
        <taxon>Neoaves</taxon>
        <taxon>Telluraves</taxon>
        <taxon>Australaves</taxon>
        <taxon>Passeriformes</taxon>
        <taxon>Sturnidae</taxon>
        <taxon>Lamprotornis</taxon>
    </lineage>
</organism>
<proteinExistence type="inferred from homology"/>
<comment type="caution">
    <text evidence="22">The sequence shown here is derived from an EMBL/GenBank/DDBJ whole genome shotgun (WGS) entry which is preliminary data.</text>
</comment>
<evidence type="ECO:0000256" key="16">
    <source>
        <dbReference type="ARBA" id="ARBA00023150"/>
    </source>
</evidence>
<evidence type="ECO:0000256" key="13">
    <source>
        <dbReference type="ARBA" id="ARBA00023004"/>
    </source>
</evidence>
<dbReference type="Pfam" id="PF06463">
    <property type="entry name" value="Mob_synth_C"/>
    <property type="match status" value="1"/>
</dbReference>
<keyword evidence="12" id="KW-0547">Nucleotide-binding</keyword>
<dbReference type="SFLD" id="SFLDG01386">
    <property type="entry name" value="main_SPASM_domain-containing"/>
    <property type="match status" value="1"/>
</dbReference>
<evidence type="ECO:0000256" key="9">
    <source>
        <dbReference type="ARBA" id="ARBA00022485"/>
    </source>
</evidence>
<evidence type="ECO:0000256" key="11">
    <source>
        <dbReference type="ARBA" id="ARBA00022723"/>
    </source>
</evidence>
<evidence type="ECO:0000256" key="3">
    <source>
        <dbReference type="ARBA" id="ARBA00005046"/>
    </source>
</evidence>
<comment type="catalytic activity">
    <reaction evidence="1">
        <text>(8S)-3',8-cyclo-7,8-dihydroguanosine 5'-triphosphate = cyclic pyranopterin phosphate + diphosphate</text>
        <dbReference type="Rhea" id="RHEA:49580"/>
        <dbReference type="ChEBI" id="CHEBI:33019"/>
        <dbReference type="ChEBI" id="CHEBI:59648"/>
        <dbReference type="ChEBI" id="CHEBI:131766"/>
        <dbReference type="EC" id="4.6.1.17"/>
    </reaction>
</comment>
<dbReference type="SFLD" id="SFLDG01067">
    <property type="entry name" value="SPASM/twitch_domain_containing"/>
    <property type="match status" value="1"/>
</dbReference>
<dbReference type="InterPro" id="IPR006638">
    <property type="entry name" value="Elp3/MiaA/NifB-like_rSAM"/>
</dbReference>
<evidence type="ECO:0000313" key="23">
    <source>
        <dbReference type="EMBL" id="KAI1240643.1"/>
    </source>
</evidence>
<dbReference type="GO" id="GO:0061798">
    <property type="term" value="F:GTP 3',8'-cyclase activity"/>
    <property type="evidence" value="ECO:0007669"/>
    <property type="project" value="UniProtKB-EC"/>
</dbReference>
<reference evidence="22" key="1">
    <citation type="submission" date="2020-10" db="EMBL/GenBank/DDBJ databases">
        <title>Feather gene expression reveals the developmental basis of iridescence in African starlings.</title>
        <authorList>
            <person name="Rubenstein D.R."/>
        </authorList>
    </citation>
    <scope>NUCLEOTIDE SEQUENCE</scope>
    <source>
        <strain evidence="22">SS15</strain>
        <tissue evidence="22">Liver</tissue>
    </source>
</reference>
<dbReference type="InterPro" id="IPR040064">
    <property type="entry name" value="MoaA-like"/>
</dbReference>
<dbReference type="NCBIfam" id="NF001199">
    <property type="entry name" value="PRK00164.2-1"/>
    <property type="match status" value="1"/>
</dbReference>
<keyword evidence="15" id="KW-0342">GTP-binding</keyword>
<comment type="cofactor">
    <cofactor evidence="2">
        <name>[4Fe-4S] cluster</name>
        <dbReference type="ChEBI" id="CHEBI:49883"/>
    </cofactor>
</comment>
<dbReference type="InterPro" id="IPR002820">
    <property type="entry name" value="Mopterin_CF_biosynth-C_dom"/>
</dbReference>
<dbReference type="NCBIfam" id="TIGR00581">
    <property type="entry name" value="moaC"/>
    <property type="match status" value="1"/>
</dbReference>
<dbReference type="EC" id="4.1.99.22" evidence="6"/>
<dbReference type="InterPro" id="IPR058240">
    <property type="entry name" value="rSAM_sf"/>
</dbReference>
<dbReference type="InterPro" id="IPR010505">
    <property type="entry name" value="MoaA_twitch"/>
</dbReference>
<dbReference type="InterPro" id="IPR023045">
    <property type="entry name" value="MoaC"/>
</dbReference>
<dbReference type="FunFam" id="3.30.70.640:FF:000002">
    <property type="entry name" value="Molybdenum cofactor biosynthesis protein 1"/>
    <property type="match status" value="1"/>
</dbReference>
<comment type="similarity">
    <text evidence="4">In the C-terminal section; belongs to the MoaC family.</text>
</comment>
<evidence type="ECO:0000256" key="7">
    <source>
        <dbReference type="ARBA" id="ARBA00012575"/>
    </source>
</evidence>
<accession>A0A835NX72</accession>
<dbReference type="EC" id="4.6.1.17" evidence="7"/>
<dbReference type="InterPro" id="IPR000385">
    <property type="entry name" value="MoaA_NifB_PqqE_Fe-S-bd_CS"/>
</dbReference>
<evidence type="ECO:0000256" key="12">
    <source>
        <dbReference type="ARBA" id="ARBA00022741"/>
    </source>
</evidence>
<dbReference type="SUPFAM" id="SSF102114">
    <property type="entry name" value="Radical SAM enzymes"/>
    <property type="match status" value="1"/>
</dbReference>
<dbReference type="FunFam" id="3.20.20.70:FF:000117">
    <property type="entry name" value="molybdenum cofactor biosynthesis protein 1"/>
    <property type="match status" value="1"/>
</dbReference>
<comment type="similarity">
    <text evidence="5">In the N-terminal section; belongs to the radical SAM superfamily. MoaA family.</text>
</comment>
<dbReference type="InterPro" id="IPR013483">
    <property type="entry name" value="MoaA"/>
</dbReference>
<comment type="pathway">
    <text evidence="3">Cofactor biosynthesis; molybdopterin biosynthesis.</text>
</comment>
<evidence type="ECO:0000256" key="1">
    <source>
        <dbReference type="ARBA" id="ARBA00001637"/>
    </source>
</evidence>
<keyword evidence="16" id="KW-0501">Molybdenum cofactor biosynthesis</keyword>
<reference evidence="23 24" key="2">
    <citation type="journal article" date="2021" name="J. Hered.">
        <title>Feather Gene Expression Elucidates the Developmental Basis of Plumage Iridescence in African Starlings.</title>
        <authorList>
            <person name="Rubenstein D.R."/>
            <person name="Corvelo A."/>
            <person name="MacManes M.D."/>
            <person name="Maia R."/>
            <person name="Narzisi G."/>
            <person name="Rousaki A."/>
            <person name="Vandenabeele P."/>
            <person name="Shawkey M.D."/>
            <person name="Solomon J."/>
        </authorList>
    </citation>
    <scope>NUCLEOTIDE SEQUENCE [LARGE SCALE GENOMIC DNA]</scope>
    <source>
        <strain evidence="23">SS15</strain>
    </source>
</reference>
<dbReference type="Proteomes" id="UP000618051">
    <property type="component" value="Unassembled WGS sequence"/>
</dbReference>
<dbReference type="SMART" id="SM00729">
    <property type="entry name" value="Elp3"/>
    <property type="match status" value="1"/>
</dbReference>
<protein>
    <recommendedName>
        <fullName evidence="8">Molybdenum cofactor biosynthesis protein 1</fullName>
        <ecNumber evidence="6">4.1.99.22</ecNumber>
        <ecNumber evidence="7">4.6.1.17</ecNumber>
    </recommendedName>
</protein>
<dbReference type="Pfam" id="PF04055">
    <property type="entry name" value="Radical_SAM"/>
    <property type="match status" value="1"/>
</dbReference>
<comment type="function">
    <text evidence="19">Isoform MOCS1A and isoform MOCS1B probably form a complex that catalyzes the conversion of 5'-GTP to cyclic pyranopterin monophosphate (cPMP). MOCS1A catalyzes the cyclization of GTP to (8S)-3',8-cyclo-7,8-dihydroguanosine 5'-triphosphate and MOCS1B catalyzes the subsequent conversion of (8S)-3',8-cyclo-7,8-dihydroguanosine 5'-triphosphate to cPMP.</text>
</comment>
<comment type="subunit">
    <text evidence="20">Isoform MOCS1A and isoform MOCS1B probably form a heterooligomer.</text>
</comment>
<evidence type="ECO:0000256" key="14">
    <source>
        <dbReference type="ARBA" id="ARBA00023014"/>
    </source>
</evidence>
<dbReference type="Pfam" id="PF01967">
    <property type="entry name" value="MoaC"/>
    <property type="match status" value="1"/>
</dbReference>
<dbReference type="CDD" id="cd01335">
    <property type="entry name" value="Radical_SAM"/>
    <property type="match status" value="1"/>
</dbReference>
<evidence type="ECO:0000256" key="18">
    <source>
        <dbReference type="ARBA" id="ARBA00048697"/>
    </source>
</evidence>
<evidence type="ECO:0000313" key="24">
    <source>
        <dbReference type="Proteomes" id="UP000618051"/>
    </source>
</evidence>
<evidence type="ECO:0000256" key="2">
    <source>
        <dbReference type="ARBA" id="ARBA00001966"/>
    </source>
</evidence>
<feature type="domain" description="Radical SAM core" evidence="21">
    <location>
        <begin position="53"/>
        <end position="266"/>
    </location>
</feature>
<evidence type="ECO:0000256" key="20">
    <source>
        <dbReference type="ARBA" id="ARBA00063038"/>
    </source>
</evidence>